<dbReference type="KEGG" id="cate:C2869_09065"/>
<reference evidence="1 2" key="1">
    <citation type="submission" date="2018-01" db="EMBL/GenBank/DDBJ databases">
        <title>Genome sequence of a Cantenovulum-like bacteria.</title>
        <authorList>
            <person name="Tan W.R."/>
            <person name="Lau N.-S."/>
            <person name="Go F."/>
            <person name="Amirul A.-A.A."/>
        </authorList>
    </citation>
    <scope>NUCLEOTIDE SEQUENCE [LARGE SCALE GENOMIC DNA]</scope>
    <source>
        <strain evidence="1 2">CCB-QB4</strain>
    </source>
</reference>
<name>A0A2S0VQT0_9ALTE</name>
<dbReference type="Pfam" id="PF03352">
    <property type="entry name" value="Adenine_glyco"/>
    <property type="match status" value="1"/>
</dbReference>
<dbReference type="PANTHER" id="PTHR30037:SF3">
    <property type="entry name" value="BLR0857 PROTEIN"/>
    <property type="match status" value="1"/>
</dbReference>
<dbReference type="SUPFAM" id="SSF48150">
    <property type="entry name" value="DNA-glycosylase"/>
    <property type="match status" value="1"/>
</dbReference>
<sequence>MEKFTFIFERAAERKGGEASVMARVAKPLSSKQIAQYDDSQLLAEMSKKVFQSGFVWRVVEQKWPGFEEVFFDFNIEKILMMPAEMLERKASDERIIRNYRKVLSIRENAQLLHELQLEHGSAAKWLAEWPTHDIVGLWRYLKKNGSRLGGNTGPYALRKLGKDTFLFSQDVEAYLRAQKIIDGGIGTNKTLNAAQDAFNVWQQESGLSFQEISQVIAMSVGDNYV</sequence>
<keyword evidence="2" id="KW-1185">Reference proteome</keyword>
<dbReference type="GO" id="GO:0006284">
    <property type="term" value="P:base-excision repair"/>
    <property type="evidence" value="ECO:0007669"/>
    <property type="project" value="InterPro"/>
</dbReference>
<evidence type="ECO:0000313" key="2">
    <source>
        <dbReference type="Proteomes" id="UP000244441"/>
    </source>
</evidence>
<dbReference type="GO" id="GO:0008725">
    <property type="term" value="F:DNA-3-methyladenine glycosylase activity"/>
    <property type="evidence" value="ECO:0007669"/>
    <property type="project" value="InterPro"/>
</dbReference>
<dbReference type="InterPro" id="IPR005019">
    <property type="entry name" value="Adenine_glyco"/>
</dbReference>
<dbReference type="Proteomes" id="UP000244441">
    <property type="component" value="Chromosome"/>
</dbReference>
<organism evidence="1 2">
    <name type="scientific">Saccharobesus litoralis</name>
    <dbReference type="NCBI Taxonomy" id="2172099"/>
    <lineage>
        <taxon>Bacteria</taxon>
        <taxon>Pseudomonadati</taxon>
        <taxon>Pseudomonadota</taxon>
        <taxon>Gammaproteobacteria</taxon>
        <taxon>Alteromonadales</taxon>
        <taxon>Alteromonadaceae</taxon>
        <taxon>Saccharobesus</taxon>
    </lineage>
</organism>
<dbReference type="EMBL" id="CP026604">
    <property type="protein sequence ID" value="AWB66571.1"/>
    <property type="molecule type" value="Genomic_DNA"/>
</dbReference>
<protein>
    <submittedName>
        <fullName evidence="1">3-methyladenine DNA glycosylase</fullName>
    </submittedName>
</protein>
<gene>
    <name evidence="1" type="ORF">C2869_09065</name>
</gene>
<accession>A0A2S0VQT0</accession>
<dbReference type="PANTHER" id="PTHR30037">
    <property type="entry name" value="DNA-3-METHYLADENINE GLYCOSYLASE 1"/>
    <property type="match status" value="1"/>
</dbReference>
<dbReference type="Gene3D" id="1.10.340.30">
    <property type="entry name" value="Hypothetical protein, domain 2"/>
    <property type="match status" value="1"/>
</dbReference>
<dbReference type="AlphaFoldDB" id="A0A2S0VQT0"/>
<dbReference type="InterPro" id="IPR011257">
    <property type="entry name" value="DNA_glycosylase"/>
</dbReference>
<proteinExistence type="predicted"/>
<dbReference type="RefSeq" id="WP_108602634.1">
    <property type="nucleotide sequence ID" value="NZ_CP026604.1"/>
</dbReference>
<dbReference type="InterPro" id="IPR052891">
    <property type="entry name" value="DNA-3mA_glycosylase"/>
</dbReference>
<evidence type="ECO:0000313" key="1">
    <source>
        <dbReference type="EMBL" id="AWB66571.1"/>
    </source>
</evidence>
<dbReference type="OrthoDB" id="9795156at2"/>